<organism evidence="2 3">
    <name type="scientific">Haloarchaeobius litoreus</name>
    <dbReference type="NCBI Taxonomy" id="755306"/>
    <lineage>
        <taxon>Archaea</taxon>
        <taxon>Methanobacteriati</taxon>
        <taxon>Methanobacteriota</taxon>
        <taxon>Stenosarchaea group</taxon>
        <taxon>Halobacteria</taxon>
        <taxon>Halobacteriales</taxon>
        <taxon>Halorubellaceae</taxon>
        <taxon>Haloarchaeobius</taxon>
    </lineage>
</organism>
<evidence type="ECO:0000313" key="2">
    <source>
        <dbReference type="EMBL" id="MFD1644993.1"/>
    </source>
</evidence>
<proteinExistence type="predicted"/>
<dbReference type="EMBL" id="JBHUDO010000001">
    <property type="protein sequence ID" value="MFD1644993.1"/>
    <property type="molecule type" value="Genomic_DNA"/>
</dbReference>
<reference evidence="2 3" key="1">
    <citation type="journal article" date="2019" name="Int. J. Syst. Evol. Microbiol.">
        <title>The Global Catalogue of Microorganisms (GCM) 10K type strain sequencing project: providing services to taxonomists for standard genome sequencing and annotation.</title>
        <authorList>
            <consortium name="The Broad Institute Genomics Platform"/>
            <consortium name="The Broad Institute Genome Sequencing Center for Infectious Disease"/>
            <person name="Wu L."/>
            <person name="Ma J."/>
        </authorList>
    </citation>
    <scope>NUCLEOTIDE SEQUENCE [LARGE SCALE GENOMIC DNA]</scope>
    <source>
        <strain evidence="2 3">CGMCC 1.10390</strain>
    </source>
</reference>
<accession>A0ABD6DIR8</accession>
<feature type="compositionally biased region" description="Gly residues" evidence="1">
    <location>
        <begin position="31"/>
        <end position="40"/>
    </location>
</feature>
<sequence>MTGIPRPVSGQARTGVRPDDTSWSLVRGTVSGTGGNHLRN</sequence>
<protein>
    <submittedName>
        <fullName evidence="2">Uncharacterized protein</fullName>
    </submittedName>
</protein>
<dbReference type="Proteomes" id="UP001597034">
    <property type="component" value="Unassembled WGS sequence"/>
</dbReference>
<gene>
    <name evidence="2" type="ORF">ACFSBL_04775</name>
</gene>
<keyword evidence="3" id="KW-1185">Reference proteome</keyword>
<name>A0ABD6DIR8_9EURY</name>
<comment type="caution">
    <text evidence="2">The sequence shown here is derived from an EMBL/GenBank/DDBJ whole genome shotgun (WGS) entry which is preliminary data.</text>
</comment>
<dbReference type="RefSeq" id="WP_256400232.1">
    <property type="nucleotide sequence ID" value="NZ_JANHJR010000002.1"/>
</dbReference>
<evidence type="ECO:0000256" key="1">
    <source>
        <dbReference type="SAM" id="MobiDB-lite"/>
    </source>
</evidence>
<dbReference type="AlphaFoldDB" id="A0ABD6DIR8"/>
<feature type="region of interest" description="Disordered" evidence="1">
    <location>
        <begin position="1"/>
        <end position="40"/>
    </location>
</feature>
<evidence type="ECO:0000313" key="3">
    <source>
        <dbReference type="Proteomes" id="UP001597034"/>
    </source>
</evidence>